<evidence type="ECO:0000256" key="4">
    <source>
        <dbReference type="ARBA" id="ARBA00022777"/>
    </source>
</evidence>
<dbReference type="EMBL" id="AAYA01000012">
    <property type="protein sequence ID" value="EBA06973.1"/>
    <property type="molecule type" value="Genomic_DNA"/>
</dbReference>
<dbReference type="SUPFAM" id="SSF55874">
    <property type="entry name" value="ATPase domain of HSP90 chaperone/DNA topoisomerase II/histidine kinase"/>
    <property type="match status" value="1"/>
</dbReference>
<dbReference type="EC" id="2.7.13.3" evidence="2"/>
<dbReference type="OrthoDB" id="9778496at2"/>
<dbReference type="Gene3D" id="3.30.450.40">
    <property type="match status" value="1"/>
</dbReference>
<keyword evidence="5" id="KW-0902">Two-component regulatory system</keyword>
<keyword evidence="3" id="KW-0808">Transferase</keyword>
<name>A3K7L4_SAGS3</name>
<evidence type="ECO:0000256" key="5">
    <source>
        <dbReference type="ARBA" id="ARBA00023012"/>
    </source>
</evidence>
<dbReference type="eggNOG" id="COG4585">
    <property type="taxonomic scope" value="Bacteria"/>
</dbReference>
<reference evidence="7 8" key="1">
    <citation type="submission" date="2006-06" db="EMBL/GenBank/DDBJ databases">
        <authorList>
            <person name="Moran M.A."/>
            <person name="Ferriera S."/>
            <person name="Johnson J."/>
            <person name="Kravitz S."/>
            <person name="Beeson K."/>
            <person name="Sutton G."/>
            <person name="Rogers Y.-H."/>
            <person name="Friedman R."/>
            <person name="Frazier M."/>
            <person name="Venter J.C."/>
        </authorList>
    </citation>
    <scope>NUCLEOTIDE SEQUENCE [LARGE SCALE GENOMIC DNA]</scope>
    <source>
        <strain evidence="7 8">E-37</strain>
    </source>
</reference>
<evidence type="ECO:0000256" key="1">
    <source>
        <dbReference type="ARBA" id="ARBA00000085"/>
    </source>
</evidence>
<evidence type="ECO:0000256" key="3">
    <source>
        <dbReference type="ARBA" id="ARBA00022679"/>
    </source>
</evidence>
<evidence type="ECO:0000313" key="8">
    <source>
        <dbReference type="Proteomes" id="UP000005713"/>
    </source>
</evidence>
<comment type="caution">
    <text evidence="7">The sequence shown here is derived from an EMBL/GenBank/DDBJ whole genome shotgun (WGS) entry which is preliminary data.</text>
</comment>
<evidence type="ECO:0000313" key="7">
    <source>
        <dbReference type="EMBL" id="EBA06973.1"/>
    </source>
</evidence>
<dbReference type="InterPro" id="IPR029016">
    <property type="entry name" value="GAF-like_dom_sf"/>
</dbReference>
<dbReference type="PANTHER" id="PTHR24421">
    <property type="entry name" value="NITRATE/NITRITE SENSOR PROTEIN NARX-RELATED"/>
    <property type="match status" value="1"/>
</dbReference>
<feature type="domain" description="Histidine kinase/HSP90-like ATPase" evidence="6">
    <location>
        <begin position="298"/>
        <end position="388"/>
    </location>
</feature>
<dbReference type="GO" id="GO:0000160">
    <property type="term" value="P:phosphorelay signal transduction system"/>
    <property type="evidence" value="ECO:0007669"/>
    <property type="project" value="UniProtKB-KW"/>
</dbReference>
<evidence type="ECO:0000256" key="2">
    <source>
        <dbReference type="ARBA" id="ARBA00012438"/>
    </source>
</evidence>
<protein>
    <recommendedName>
        <fullName evidence="2">histidine kinase</fullName>
        <ecNumber evidence="2">2.7.13.3</ecNumber>
    </recommendedName>
</protein>
<sequence>MADILGEPRSGVALLDIARRLTGVTDITGALGAVAGDIAALIPFTHCDICLLDRPGWVVSHEVGIRTRWSRASGRIDHAPIRDLLLGQCTVMLTEDATQDPRYTFPGATCEPILNHKLRARVNVLMRVRGEIIGTLNLSHSTRGLYDTETVDLAQQIADVLSPWFHILHRSDRARRMPRSATGDEGLRRGALELTRALEAERQRVGMDLHDQTLADLSRLLREATGDQSLPRDMLASRLRQTIDDLRRIIDTAVPTLLELFGFAHAVRVHLERASGETGTLLEVEDLTDGAPDALDPTVRTALFHITQEAINNATRHAGASRISVTVDHPAPAILTITVRDDGCGIPVAPARKSGLMHMRTRARLISAGLDIEADRGTVVRVTLRTGA</sequence>
<accession>A3K7L4</accession>
<dbReference type="Proteomes" id="UP000005713">
    <property type="component" value="Unassembled WGS sequence"/>
</dbReference>
<keyword evidence="8" id="KW-1185">Reference proteome</keyword>
<dbReference type="Pfam" id="PF01590">
    <property type="entry name" value="GAF"/>
    <property type="match status" value="1"/>
</dbReference>
<proteinExistence type="predicted"/>
<gene>
    <name evidence="7" type="ORF">SSE37_00840</name>
</gene>
<dbReference type="SMART" id="SM00387">
    <property type="entry name" value="HATPase_c"/>
    <property type="match status" value="1"/>
</dbReference>
<dbReference type="eggNOG" id="COG2203">
    <property type="taxonomic scope" value="Bacteria"/>
</dbReference>
<dbReference type="GO" id="GO:0004673">
    <property type="term" value="F:protein histidine kinase activity"/>
    <property type="evidence" value="ECO:0007669"/>
    <property type="project" value="UniProtKB-EC"/>
</dbReference>
<dbReference type="PANTHER" id="PTHR24421:SF10">
    <property type="entry name" value="NITRATE_NITRITE SENSOR PROTEIN NARQ"/>
    <property type="match status" value="1"/>
</dbReference>
<dbReference type="Gene3D" id="3.30.565.10">
    <property type="entry name" value="Histidine kinase-like ATPase, C-terminal domain"/>
    <property type="match status" value="1"/>
</dbReference>
<comment type="catalytic activity">
    <reaction evidence="1">
        <text>ATP + protein L-histidine = ADP + protein N-phospho-L-histidine.</text>
        <dbReference type="EC" id="2.7.13.3"/>
    </reaction>
</comment>
<dbReference type="InterPro" id="IPR050482">
    <property type="entry name" value="Sensor_HK_TwoCompSys"/>
</dbReference>
<dbReference type="SUPFAM" id="SSF55781">
    <property type="entry name" value="GAF domain-like"/>
    <property type="match status" value="1"/>
</dbReference>
<dbReference type="InterPro" id="IPR003018">
    <property type="entry name" value="GAF"/>
</dbReference>
<keyword evidence="4 7" id="KW-0418">Kinase</keyword>
<dbReference type="InterPro" id="IPR003594">
    <property type="entry name" value="HATPase_dom"/>
</dbReference>
<organism evidence="7 8">
    <name type="scientific">Sagittula stellata (strain ATCC 700073 / DSM 11524 / E-37)</name>
    <dbReference type="NCBI Taxonomy" id="388399"/>
    <lineage>
        <taxon>Bacteria</taxon>
        <taxon>Pseudomonadati</taxon>
        <taxon>Pseudomonadota</taxon>
        <taxon>Alphaproteobacteria</taxon>
        <taxon>Rhodobacterales</taxon>
        <taxon>Roseobacteraceae</taxon>
        <taxon>Sagittula</taxon>
    </lineage>
</organism>
<dbReference type="AlphaFoldDB" id="A3K7L4"/>
<dbReference type="RefSeq" id="WP_005861719.1">
    <property type="nucleotide sequence ID" value="NZ_AAYA01000012.1"/>
</dbReference>
<dbReference type="Pfam" id="PF02518">
    <property type="entry name" value="HATPase_c"/>
    <property type="match status" value="1"/>
</dbReference>
<evidence type="ECO:0000259" key="6">
    <source>
        <dbReference type="SMART" id="SM00387"/>
    </source>
</evidence>
<dbReference type="InterPro" id="IPR036890">
    <property type="entry name" value="HATPase_C_sf"/>
</dbReference>
<dbReference type="CDD" id="cd16917">
    <property type="entry name" value="HATPase_UhpB-NarQ-NarX-like"/>
    <property type="match status" value="1"/>
</dbReference>